<evidence type="ECO:0000256" key="7">
    <source>
        <dbReference type="SAM" id="SignalP"/>
    </source>
</evidence>
<reference evidence="9 10" key="1">
    <citation type="journal article" date="2018" name="Nat. Ecol. Evol.">
        <title>Shark genomes provide insights into elasmobranch evolution and the origin of vertebrates.</title>
        <authorList>
            <person name="Hara Y"/>
            <person name="Yamaguchi K"/>
            <person name="Onimaru K"/>
            <person name="Kadota M"/>
            <person name="Koyanagi M"/>
            <person name="Keeley SD"/>
            <person name="Tatsumi K"/>
            <person name="Tanaka K"/>
            <person name="Motone F"/>
            <person name="Kageyama Y"/>
            <person name="Nozu R"/>
            <person name="Adachi N"/>
            <person name="Nishimura O"/>
            <person name="Nakagawa R"/>
            <person name="Tanegashima C"/>
            <person name="Kiyatake I"/>
            <person name="Matsumoto R"/>
            <person name="Murakumo K"/>
            <person name="Nishida K"/>
            <person name="Terakita A"/>
            <person name="Kuratani S"/>
            <person name="Sato K"/>
            <person name="Hyodo S Kuraku.S."/>
        </authorList>
    </citation>
    <scope>NUCLEOTIDE SEQUENCE [LARGE SCALE GENOMIC DNA]</scope>
</reference>
<keyword evidence="6" id="KW-0472">Membrane</keyword>
<dbReference type="InterPro" id="IPR036179">
    <property type="entry name" value="Ig-like_dom_sf"/>
</dbReference>
<dbReference type="Gene3D" id="2.60.40.10">
    <property type="entry name" value="Immunoglobulins"/>
    <property type="match status" value="1"/>
</dbReference>
<keyword evidence="10" id="KW-1185">Reference proteome</keyword>
<name>A0A401PF74_SCYTO</name>
<dbReference type="SMART" id="SM00082">
    <property type="entry name" value="LRRCT"/>
    <property type="match status" value="1"/>
</dbReference>
<dbReference type="SMART" id="SM00409">
    <property type="entry name" value="IG"/>
    <property type="match status" value="1"/>
</dbReference>
<feature type="chain" id="PRO_5019495388" description="Ig-like domain-containing protein" evidence="7">
    <location>
        <begin position="22"/>
        <end position="669"/>
    </location>
</feature>
<feature type="domain" description="Ig-like" evidence="8">
    <location>
        <begin position="235"/>
        <end position="360"/>
    </location>
</feature>
<evidence type="ECO:0000256" key="2">
    <source>
        <dbReference type="ARBA" id="ARBA00022729"/>
    </source>
</evidence>
<dbReference type="InterPro" id="IPR003591">
    <property type="entry name" value="Leu-rich_rpt_typical-subtyp"/>
</dbReference>
<evidence type="ECO:0000256" key="6">
    <source>
        <dbReference type="SAM" id="Phobius"/>
    </source>
</evidence>
<dbReference type="InterPro" id="IPR003599">
    <property type="entry name" value="Ig_sub"/>
</dbReference>
<keyword evidence="1" id="KW-0433">Leucine-rich repeat</keyword>
<dbReference type="CDD" id="cd00096">
    <property type="entry name" value="Ig"/>
    <property type="match status" value="1"/>
</dbReference>
<keyword evidence="4" id="KW-1015">Disulfide bond</keyword>
<keyword evidence="3" id="KW-0677">Repeat</keyword>
<dbReference type="STRING" id="75743.A0A401PF74"/>
<evidence type="ECO:0000256" key="3">
    <source>
        <dbReference type="ARBA" id="ARBA00022737"/>
    </source>
</evidence>
<dbReference type="EMBL" id="BFAA01003527">
    <property type="protein sequence ID" value="GCB71776.1"/>
    <property type="molecule type" value="Genomic_DNA"/>
</dbReference>
<accession>A0A401PF74</accession>
<evidence type="ECO:0000256" key="1">
    <source>
        <dbReference type="ARBA" id="ARBA00022614"/>
    </source>
</evidence>
<protein>
    <recommendedName>
        <fullName evidence="8">Ig-like domain-containing protein</fullName>
    </recommendedName>
</protein>
<feature type="transmembrane region" description="Helical" evidence="6">
    <location>
        <begin position="547"/>
        <end position="575"/>
    </location>
</feature>
<evidence type="ECO:0000259" key="8">
    <source>
        <dbReference type="PROSITE" id="PS50835"/>
    </source>
</evidence>
<keyword evidence="6" id="KW-0812">Transmembrane</keyword>
<dbReference type="SMART" id="SM00408">
    <property type="entry name" value="IGc2"/>
    <property type="match status" value="1"/>
</dbReference>
<dbReference type="PANTHER" id="PTHR45842">
    <property type="entry name" value="SYNAPTIC ADHESION-LIKE MOLECULE SALM"/>
    <property type="match status" value="1"/>
</dbReference>
<dbReference type="OMA" id="GHSMVQW"/>
<dbReference type="Pfam" id="PF13927">
    <property type="entry name" value="Ig_3"/>
    <property type="match status" value="1"/>
</dbReference>
<dbReference type="SUPFAM" id="SSF52058">
    <property type="entry name" value="L domain-like"/>
    <property type="match status" value="1"/>
</dbReference>
<dbReference type="GO" id="GO:0016020">
    <property type="term" value="C:membrane"/>
    <property type="evidence" value="ECO:0007669"/>
    <property type="project" value="UniProtKB-SubCell"/>
</dbReference>
<feature type="region of interest" description="Disordered" evidence="5">
    <location>
        <begin position="593"/>
        <end position="644"/>
    </location>
</feature>
<feature type="signal peptide" evidence="7">
    <location>
        <begin position="1"/>
        <end position="21"/>
    </location>
</feature>
<dbReference type="InterPro" id="IPR000483">
    <property type="entry name" value="Cys-rich_flank_reg_C"/>
</dbReference>
<dbReference type="SMART" id="SM00369">
    <property type="entry name" value="LRR_TYP"/>
    <property type="match status" value="5"/>
</dbReference>
<dbReference type="PROSITE" id="PS51450">
    <property type="entry name" value="LRR"/>
    <property type="match status" value="1"/>
</dbReference>
<gene>
    <name evidence="9" type="ORF">scyTo_0008924</name>
</gene>
<evidence type="ECO:0000256" key="4">
    <source>
        <dbReference type="ARBA" id="ARBA00023157"/>
    </source>
</evidence>
<dbReference type="Pfam" id="PF13855">
    <property type="entry name" value="LRR_8"/>
    <property type="match status" value="2"/>
</dbReference>
<evidence type="ECO:0000256" key="5">
    <source>
        <dbReference type="SAM" id="MobiDB-lite"/>
    </source>
</evidence>
<dbReference type="Proteomes" id="UP000288216">
    <property type="component" value="Unassembled WGS sequence"/>
</dbReference>
<proteinExistence type="predicted"/>
<dbReference type="SUPFAM" id="SSF48726">
    <property type="entry name" value="Immunoglobulin"/>
    <property type="match status" value="1"/>
</dbReference>
<dbReference type="PANTHER" id="PTHR45842:SF22">
    <property type="entry name" value="INSULIN-LIKE GROWTH FACTOR-BINDING PROTEIN COMPLEX ACID LABILE SUBUNIT ISOFORM X1"/>
    <property type="match status" value="1"/>
</dbReference>
<evidence type="ECO:0000313" key="9">
    <source>
        <dbReference type="EMBL" id="GCB71776.1"/>
    </source>
</evidence>
<dbReference type="OrthoDB" id="2151624at2759"/>
<dbReference type="Gene3D" id="3.80.10.10">
    <property type="entry name" value="Ribonuclease Inhibitor"/>
    <property type="match status" value="1"/>
</dbReference>
<keyword evidence="6" id="KW-1133">Transmembrane helix</keyword>
<dbReference type="InterPro" id="IPR007110">
    <property type="entry name" value="Ig-like_dom"/>
</dbReference>
<evidence type="ECO:0000313" key="10">
    <source>
        <dbReference type="Proteomes" id="UP000288216"/>
    </source>
</evidence>
<sequence length="669" mass="72969">MDMRLLFLSACCLAALGMAHACPEPCVCQDKYSHQFADCAYKNFAAVPEGLPHNVTTLSLSANKIQALLRDSFADLGQVSSLWLAHNQIARIEEGTLAPLLQLKNLDLSHNQIVEFPWEDLYNLSALQLLKMNNNLMATLPRNAFTNLKDLRSLRINSNMFQTLHQGTFDSLSSLSHLQIYSNPFSCDCHLEWLRGWVLKALISIPEKQDVQCSEPEDLRGTPVVEMPQLHCIAPGVSLSSQPSNPKAEFSEGSSLALHCNASGNPPPHIQWKIRTVSKEIELNEANGQEEGDEEEEGEDEEVRDGLLSLKSKQSGGRFVLLKNGTLIIPHLSQSEEGRYTCLASNPMGSNQSTLNVLVTPATPSPKYDPGYSKDPILSPSGGKPHLKLAKNSVLKPGGKDRAVGITTIASIPAGAGTMGTPAAQMCSQKAGSHYISNHAFNQSSQMKQHTFEFGVIALEVSETDARVRLTPFRNSPSNNLQMLYLCTQEGGKGAAMVQWSMIESGVNSYRFQDLNPGSNYTLCLTYSGRDCQVQVVFTTRRKIPSLLIMVVVSCFLLALATIPLLGASCCHLLYKYQGKTYKLIVKSQAAPELEPQPPGSPLPASEKLYPASETGEGSVAPGSIPTSFSKATQEEFEAGSEYSDRLPLGAEAVNISQEINGNYRRPAR</sequence>
<keyword evidence="2 7" id="KW-0732">Signal</keyword>
<dbReference type="InterPro" id="IPR003598">
    <property type="entry name" value="Ig_sub2"/>
</dbReference>
<dbReference type="AlphaFoldDB" id="A0A401PF74"/>
<dbReference type="InterPro" id="IPR050467">
    <property type="entry name" value="LRFN"/>
</dbReference>
<dbReference type="InterPro" id="IPR013783">
    <property type="entry name" value="Ig-like_fold"/>
</dbReference>
<dbReference type="InterPro" id="IPR001611">
    <property type="entry name" value="Leu-rich_rpt"/>
</dbReference>
<dbReference type="InterPro" id="IPR032675">
    <property type="entry name" value="LRR_dom_sf"/>
</dbReference>
<organism evidence="9 10">
    <name type="scientific">Scyliorhinus torazame</name>
    <name type="common">Cloudy catshark</name>
    <name type="synonym">Catulus torazame</name>
    <dbReference type="NCBI Taxonomy" id="75743"/>
    <lineage>
        <taxon>Eukaryota</taxon>
        <taxon>Metazoa</taxon>
        <taxon>Chordata</taxon>
        <taxon>Craniata</taxon>
        <taxon>Vertebrata</taxon>
        <taxon>Chondrichthyes</taxon>
        <taxon>Elasmobranchii</taxon>
        <taxon>Galeomorphii</taxon>
        <taxon>Galeoidea</taxon>
        <taxon>Carcharhiniformes</taxon>
        <taxon>Scyliorhinidae</taxon>
        <taxon>Scyliorhinus</taxon>
    </lineage>
</organism>
<comment type="caution">
    <text evidence="9">The sequence shown here is derived from an EMBL/GenBank/DDBJ whole genome shotgun (WGS) entry which is preliminary data.</text>
</comment>
<dbReference type="PROSITE" id="PS50835">
    <property type="entry name" value="IG_LIKE"/>
    <property type="match status" value="1"/>
</dbReference>